<sequence>MRQSDQPLPQPPRDDRPGDNWVCGWSDAGTPCQHGPSGKGDCPALSACRPTANGDSWSCNRPACLGGKCDSGPNEEGVCGLKPTPCTPKRSWKAKRRVATSLCFLTAVSMILISLGGRWRTEAFAPGGLIQPHAQILGGELKSDRCASCHPAAKGSLSSWFFSAGDAHENVTQTQLCMDCHHNTIDRSLARNAHNLSTEQLQLVSLSQTEHKSSWHAMLPGAAVANDDIACATCHREHHGSHQNLSALTSEQCQTCHKNQFSSFTHGHPQWTDWPYGRGGKIAFNHASHAGKHFAQENETFDCNRCHQPTADHELGRTASFEVACASCHDKSLEVGIAEGFAIVQFPMLDTEAMTRGGHPAGSWPADATGIFDGKIPPVVRLLLRSDPEVATALERLPANGDLSRLDSNAANDLADAKNIAAGVRRLMNEMADTGYDAIAKRLSLATGLDEQTTGQLAAKLSPQLIEAACKNWLPEESPMVVIPPTLRAMQIRLVADWEIVPENPLRIQLAVPRPELPVEQIAQIPSVPETEAPEAMLQPAAPPTLEVPSLSGPASDPLTDPLAEPLNDPLADPLSDPLSDPLAGAAPAKPAPARPKRFDASKRLPAGGWYSDSLRLAVRYRPSGHADQMLVALVGLANSAKSMHPSDYEAIMSMQTVKACTSCHQTARANSLASWRAAPEQGPSKTFTRFSHRPHMNLPMLMDCKYCHQVAGKPDENAVQNVSTGEPHPGHDFDPLTLDACAKCHTAQAAGDQCTKCHLYHVDSKQFAIEKLAEMLASPKPLP</sequence>
<dbReference type="RefSeq" id="WP_145343221.1">
    <property type="nucleotide sequence ID" value="NZ_CP036261.1"/>
</dbReference>
<dbReference type="AlphaFoldDB" id="A0A517LWS0"/>
<protein>
    <submittedName>
        <fullName evidence="4">Doubled CXXCH motif (Paired_CXXCH_1)</fullName>
    </submittedName>
</protein>
<evidence type="ECO:0000313" key="4">
    <source>
        <dbReference type="EMBL" id="QDS87076.1"/>
    </source>
</evidence>
<dbReference type="CDD" id="cd08168">
    <property type="entry name" value="Cytochrom_C3"/>
    <property type="match status" value="1"/>
</dbReference>
<keyword evidence="3" id="KW-1133">Transmembrane helix</keyword>
<proteinExistence type="predicted"/>
<feature type="region of interest" description="Disordered" evidence="2">
    <location>
        <begin position="1"/>
        <end position="20"/>
    </location>
</feature>
<dbReference type="KEGG" id="ruv:EC9_12520"/>
<evidence type="ECO:0000256" key="1">
    <source>
        <dbReference type="ARBA" id="ARBA00022729"/>
    </source>
</evidence>
<keyword evidence="3" id="KW-0472">Membrane</keyword>
<gene>
    <name evidence="4" type="ORF">EC9_12520</name>
</gene>
<reference evidence="4 5" key="1">
    <citation type="submission" date="2019-02" db="EMBL/GenBank/DDBJ databases">
        <title>Deep-cultivation of Planctomycetes and their phenomic and genomic characterization uncovers novel biology.</title>
        <authorList>
            <person name="Wiegand S."/>
            <person name="Jogler M."/>
            <person name="Boedeker C."/>
            <person name="Pinto D."/>
            <person name="Vollmers J."/>
            <person name="Rivas-Marin E."/>
            <person name="Kohn T."/>
            <person name="Peeters S.H."/>
            <person name="Heuer A."/>
            <person name="Rast P."/>
            <person name="Oberbeckmann S."/>
            <person name="Bunk B."/>
            <person name="Jeske O."/>
            <person name="Meyerdierks A."/>
            <person name="Storesund J.E."/>
            <person name="Kallscheuer N."/>
            <person name="Luecker S."/>
            <person name="Lage O.M."/>
            <person name="Pohl T."/>
            <person name="Merkel B.J."/>
            <person name="Hornburger P."/>
            <person name="Mueller R.-W."/>
            <person name="Bruemmer F."/>
            <person name="Labrenz M."/>
            <person name="Spormann A.M."/>
            <person name="Op den Camp H."/>
            <person name="Overmann J."/>
            <person name="Amann R."/>
            <person name="Jetten M.S.M."/>
            <person name="Mascher T."/>
            <person name="Medema M.H."/>
            <person name="Devos D.P."/>
            <person name="Kaster A.-K."/>
            <person name="Ovreas L."/>
            <person name="Rohde M."/>
            <person name="Galperin M.Y."/>
            <person name="Jogler C."/>
        </authorList>
    </citation>
    <scope>NUCLEOTIDE SEQUENCE [LARGE SCALE GENOMIC DNA]</scope>
    <source>
        <strain evidence="4 5">EC9</strain>
    </source>
</reference>
<organism evidence="4 5">
    <name type="scientific">Rosistilla ulvae</name>
    <dbReference type="NCBI Taxonomy" id="1930277"/>
    <lineage>
        <taxon>Bacteria</taxon>
        <taxon>Pseudomonadati</taxon>
        <taxon>Planctomycetota</taxon>
        <taxon>Planctomycetia</taxon>
        <taxon>Pirellulales</taxon>
        <taxon>Pirellulaceae</taxon>
        <taxon>Rosistilla</taxon>
    </lineage>
</organism>
<evidence type="ECO:0000256" key="2">
    <source>
        <dbReference type="SAM" id="MobiDB-lite"/>
    </source>
</evidence>
<dbReference type="Gene3D" id="3.90.10.10">
    <property type="entry name" value="Cytochrome C3"/>
    <property type="match status" value="1"/>
</dbReference>
<keyword evidence="3" id="KW-0812">Transmembrane</keyword>
<dbReference type="OrthoDB" id="9814800at2"/>
<evidence type="ECO:0000256" key="3">
    <source>
        <dbReference type="SAM" id="Phobius"/>
    </source>
</evidence>
<dbReference type="SUPFAM" id="SSF48695">
    <property type="entry name" value="Multiheme cytochromes"/>
    <property type="match status" value="2"/>
</dbReference>
<dbReference type="Proteomes" id="UP000319557">
    <property type="component" value="Chromosome"/>
</dbReference>
<dbReference type="PANTHER" id="PTHR35038:SF10">
    <property type="entry name" value="HIGH-MOLECULAR-WEIGHT CYTOCHROME C"/>
    <property type="match status" value="1"/>
</dbReference>
<dbReference type="InterPro" id="IPR051829">
    <property type="entry name" value="Multiheme_Cytochr_ET"/>
</dbReference>
<feature type="transmembrane region" description="Helical" evidence="3">
    <location>
        <begin position="98"/>
        <end position="119"/>
    </location>
</feature>
<dbReference type="EMBL" id="CP036261">
    <property type="protein sequence ID" value="QDS87076.1"/>
    <property type="molecule type" value="Genomic_DNA"/>
</dbReference>
<name>A0A517LWS0_9BACT</name>
<feature type="region of interest" description="Disordered" evidence="2">
    <location>
        <begin position="543"/>
        <end position="603"/>
    </location>
</feature>
<accession>A0A517LWS0</accession>
<dbReference type="Gene3D" id="1.10.780.10">
    <property type="entry name" value="Hydroxylamine Oxidoreductase, Chain A, domain 1"/>
    <property type="match status" value="1"/>
</dbReference>
<evidence type="ECO:0000313" key="5">
    <source>
        <dbReference type="Proteomes" id="UP000319557"/>
    </source>
</evidence>
<keyword evidence="5" id="KW-1185">Reference proteome</keyword>
<dbReference type="PANTHER" id="PTHR35038">
    <property type="entry name" value="DISSIMILATORY SULFITE REDUCTASE SIRA"/>
    <property type="match status" value="1"/>
</dbReference>
<dbReference type="InterPro" id="IPR036280">
    <property type="entry name" value="Multihaem_cyt_sf"/>
</dbReference>
<keyword evidence="1" id="KW-0732">Signal</keyword>